<keyword evidence="3 11" id="KW-0813">Transport</keyword>
<keyword evidence="4 11" id="KW-1003">Cell membrane</keyword>
<reference evidence="14" key="1">
    <citation type="journal article" date="2019" name="Int. J. Syst. Evol. Microbiol.">
        <title>The Global Catalogue of Microorganisms (GCM) 10K type strain sequencing project: providing services to taxonomists for standard genome sequencing and annotation.</title>
        <authorList>
            <consortium name="The Broad Institute Genomics Platform"/>
            <consortium name="The Broad Institute Genome Sequencing Center for Infectious Disease"/>
            <person name="Wu L."/>
            <person name="Ma J."/>
        </authorList>
    </citation>
    <scope>NUCLEOTIDE SEQUENCE [LARGE SCALE GENOMIC DNA]</scope>
    <source>
        <strain evidence="14">ZS-35-S2</strain>
    </source>
</reference>
<comment type="subcellular location">
    <subcellularLocation>
        <location evidence="11">Cell inner membrane</location>
        <topology evidence="11">Multi-pass membrane protein</topology>
    </subcellularLocation>
    <subcellularLocation>
        <location evidence="1">Cell membrane</location>
        <topology evidence="1">Multi-pass membrane protein</topology>
    </subcellularLocation>
</comment>
<sequence>MLAPVTAPARGPLALFGEQLRISSRVVTAVVLRETKTRFGKSRLGYLLAIIEPLAFVGIFIGLRALIGRHVPFGESLVLFFLTGLLVFRIFLAISGRVASGISGNKALLAYPPVKVNDILFARLLLEMLTMYVVFALCFGALAFVSDRAVIVHPVVMAEALAAVTFLSFGLGVLNAVLSVLLPMWTMVFSLLRIPLLLASAVFYLPSSLPHWVQEILWWNPLLHCVEWMRSGTYLVYDPLLDKWYPLLVGLVMLVAGFALERLYRYRLLAA</sequence>
<name>A0ABW5CMH9_9HYPH</name>
<gene>
    <name evidence="13" type="ORF">ACFSKQ_11010</name>
</gene>
<dbReference type="PANTHER" id="PTHR30413:SF10">
    <property type="entry name" value="CAPSULE POLYSACCHARIDE EXPORT INNER-MEMBRANE PROTEIN CTRC"/>
    <property type="match status" value="1"/>
</dbReference>
<feature type="transmembrane region" description="Helical" evidence="11">
    <location>
        <begin position="120"/>
        <end position="145"/>
    </location>
</feature>
<keyword evidence="7" id="KW-0972">Capsule biogenesis/degradation</keyword>
<evidence type="ECO:0000256" key="4">
    <source>
        <dbReference type="ARBA" id="ARBA00022475"/>
    </source>
</evidence>
<dbReference type="InterPro" id="IPR047817">
    <property type="entry name" value="ABC2_TM_bact-type"/>
</dbReference>
<evidence type="ECO:0000313" key="13">
    <source>
        <dbReference type="EMBL" id="MFD2237986.1"/>
    </source>
</evidence>
<evidence type="ECO:0000256" key="10">
    <source>
        <dbReference type="ARBA" id="ARBA00023136"/>
    </source>
</evidence>
<dbReference type="EMBL" id="JBHUIJ010000013">
    <property type="protein sequence ID" value="MFD2237986.1"/>
    <property type="molecule type" value="Genomic_DNA"/>
</dbReference>
<dbReference type="PROSITE" id="PS51012">
    <property type="entry name" value="ABC_TM2"/>
    <property type="match status" value="1"/>
</dbReference>
<dbReference type="InterPro" id="IPR000412">
    <property type="entry name" value="ABC_2_transport"/>
</dbReference>
<keyword evidence="8 11" id="KW-1133">Transmembrane helix</keyword>
<dbReference type="Proteomes" id="UP001597371">
    <property type="component" value="Unassembled WGS sequence"/>
</dbReference>
<keyword evidence="10 11" id="KW-0472">Membrane</keyword>
<evidence type="ECO:0000256" key="9">
    <source>
        <dbReference type="ARBA" id="ARBA00023047"/>
    </source>
</evidence>
<dbReference type="RefSeq" id="WP_209739285.1">
    <property type="nucleotide sequence ID" value="NZ_CP072611.1"/>
</dbReference>
<protein>
    <recommendedName>
        <fullName evidence="11">Transport permease protein</fullName>
    </recommendedName>
</protein>
<evidence type="ECO:0000256" key="1">
    <source>
        <dbReference type="ARBA" id="ARBA00004651"/>
    </source>
</evidence>
<evidence type="ECO:0000256" key="11">
    <source>
        <dbReference type="RuleBase" id="RU361157"/>
    </source>
</evidence>
<evidence type="ECO:0000256" key="5">
    <source>
        <dbReference type="ARBA" id="ARBA00022597"/>
    </source>
</evidence>
<proteinExistence type="inferred from homology"/>
<keyword evidence="14" id="KW-1185">Reference proteome</keyword>
<keyword evidence="6 11" id="KW-0812">Transmembrane</keyword>
<feature type="transmembrane region" description="Helical" evidence="11">
    <location>
        <begin position="244"/>
        <end position="264"/>
    </location>
</feature>
<feature type="domain" description="ABC transmembrane type-2" evidence="12">
    <location>
        <begin position="44"/>
        <end position="264"/>
    </location>
</feature>
<evidence type="ECO:0000259" key="12">
    <source>
        <dbReference type="PROSITE" id="PS51012"/>
    </source>
</evidence>
<dbReference type="PANTHER" id="PTHR30413">
    <property type="entry name" value="INNER MEMBRANE TRANSPORT PERMEASE"/>
    <property type="match status" value="1"/>
</dbReference>
<comment type="similarity">
    <text evidence="2 11">Belongs to the ABC-2 integral membrane protein family.</text>
</comment>
<feature type="transmembrane region" description="Helical" evidence="11">
    <location>
        <begin position="44"/>
        <end position="67"/>
    </location>
</feature>
<evidence type="ECO:0000256" key="6">
    <source>
        <dbReference type="ARBA" id="ARBA00022692"/>
    </source>
</evidence>
<dbReference type="Pfam" id="PF01061">
    <property type="entry name" value="ABC2_membrane"/>
    <property type="match status" value="1"/>
</dbReference>
<feature type="transmembrane region" description="Helical" evidence="11">
    <location>
        <begin position="160"/>
        <end position="182"/>
    </location>
</feature>
<dbReference type="InterPro" id="IPR013525">
    <property type="entry name" value="ABC2_TM"/>
</dbReference>
<feature type="transmembrane region" description="Helical" evidence="11">
    <location>
        <begin position="194"/>
        <end position="213"/>
    </location>
</feature>
<dbReference type="PRINTS" id="PR00164">
    <property type="entry name" value="ABC2TRNSPORT"/>
</dbReference>
<evidence type="ECO:0000256" key="7">
    <source>
        <dbReference type="ARBA" id="ARBA00022903"/>
    </source>
</evidence>
<evidence type="ECO:0000256" key="2">
    <source>
        <dbReference type="ARBA" id="ARBA00007783"/>
    </source>
</evidence>
<evidence type="ECO:0000256" key="8">
    <source>
        <dbReference type="ARBA" id="ARBA00022989"/>
    </source>
</evidence>
<feature type="transmembrane region" description="Helical" evidence="11">
    <location>
        <begin position="79"/>
        <end position="99"/>
    </location>
</feature>
<organism evidence="13 14">
    <name type="scientific">Aureimonas populi</name>
    <dbReference type="NCBI Taxonomy" id="1701758"/>
    <lineage>
        <taxon>Bacteria</taxon>
        <taxon>Pseudomonadati</taxon>
        <taxon>Pseudomonadota</taxon>
        <taxon>Alphaproteobacteria</taxon>
        <taxon>Hyphomicrobiales</taxon>
        <taxon>Aurantimonadaceae</taxon>
        <taxon>Aureimonas</taxon>
    </lineage>
</organism>
<keyword evidence="5" id="KW-0762">Sugar transport</keyword>
<comment type="caution">
    <text evidence="13">The sequence shown here is derived from an EMBL/GenBank/DDBJ whole genome shotgun (WGS) entry which is preliminary data.</text>
</comment>
<accession>A0ABW5CMH9</accession>
<evidence type="ECO:0000313" key="14">
    <source>
        <dbReference type="Proteomes" id="UP001597371"/>
    </source>
</evidence>
<evidence type="ECO:0000256" key="3">
    <source>
        <dbReference type="ARBA" id="ARBA00022448"/>
    </source>
</evidence>
<keyword evidence="9" id="KW-0625">Polysaccharide transport</keyword>